<feature type="compositionally biased region" description="Polar residues" evidence="4">
    <location>
        <begin position="1114"/>
        <end position="1131"/>
    </location>
</feature>
<feature type="region of interest" description="Disordered" evidence="4">
    <location>
        <begin position="1106"/>
        <end position="1133"/>
    </location>
</feature>
<keyword evidence="2" id="KW-0175">Coiled coil</keyword>
<dbReference type="PANTHER" id="PTHR21477:SF13">
    <property type="entry name" value="KIAA0930"/>
    <property type="match status" value="1"/>
</dbReference>
<dbReference type="PANTHER" id="PTHR21477">
    <property type="entry name" value="ZGC:172139"/>
    <property type="match status" value="1"/>
</dbReference>
<organism evidence="6 7">
    <name type="scientific">Globodera pallida</name>
    <name type="common">Potato cyst nematode worm</name>
    <name type="synonym">Heterodera pallida</name>
    <dbReference type="NCBI Taxonomy" id="36090"/>
    <lineage>
        <taxon>Eukaryota</taxon>
        <taxon>Metazoa</taxon>
        <taxon>Ecdysozoa</taxon>
        <taxon>Nematoda</taxon>
        <taxon>Chromadorea</taxon>
        <taxon>Rhabditida</taxon>
        <taxon>Tylenchina</taxon>
        <taxon>Tylenchomorpha</taxon>
        <taxon>Tylenchoidea</taxon>
        <taxon>Heteroderidae</taxon>
        <taxon>Heteroderinae</taxon>
        <taxon>Globodera</taxon>
    </lineage>
</organism>
<protein>
    <submittedName>
        <fullName evidence="7">RRM domain-containing protein</fullName>
    </submittedName>
</protein>
<dbReference type="WBParaSite" id="GPLIN_000118100">
    <property type="protein sequence ID" value="GPLIN_000118100"/>
    <property type="gene ID" value="GPLIN_000118100"/>
</dbReference>
<dbReference type="InterPro" id="IPR019141">
    <property type="entry name" value="DUF2045"/>
</dbReference>
<evidence type="ECO:0000313" key="6">
    <source>
        <dbReference type="Proteomes" id="UP000050741"/>
    </source>
</evidence>
<dbReference type="GO" id="GO:0000381">
    <property type="term" value="P:regulation of alternative mRNA splicing, via spliceosome"/>
    <property type="evidence" value="ECO:0007669"/>
    <property type="project" value="InterPro"/>
</dbReference>
<feature type="region of interest" description="Disordered" evidence="4">
    <location>
        <begin position="404"/>
        <end position="432"/>
    </location>
</feature>
<feature type="domain" description="RRM" evidence="5">
    <location>
        <begin position="648"/>
        <end position="762"/>
    </location>
</feature>
<dbReference type="PROSITE" id="PS50102">
    <property type="entry name" value="RRM"/>
    <property type="match status" value="1"/>
</dbReference>
<dbReference type="GO" id="GO:0003723">
    <property type="term" value="F:RNA binding"/>
    <property type="evidence" value="ECO:0007669"/>
    <property type="project" value="UniProtKB-UniRule"/>
</dbReference>
<comment type="similarity">
    <text evidence="1">Belongs to the NSRP1 family.</text>
</comment>
<feature type="compositionally biased region" description="Basic and acidic residues" evidence="4">
    <location>
        <begin position="1290"/>
        <end position="1304"/>
    </location>
</feature>
<evidence type="ECO:0000256" key="3">
    <source>
        <dbReference type="PROSITE-ProRule" id="PRU00176"/>
    </source>
</evidence>
<dbReference type="Pfam" id="PF25015">
    <property type="entry name" value="RBD_AKAP-17A"/>
    <property type="match status" value="1"/>
</dbReference>
<evidence type="ECO:0000256" key="4">
    <source>
        <dbReference type="SAM" id="MobiDB-lite"/>
    </source>
</evidence>
<feature type="compositionally biased region" description="Basic and acidic residues" evidence="4">
    <location>
        <begin position="1275"/>
        <end position="1284"/>
    </location>
</feature>
<name>A0A183BKQ0_GLOPA</name>
<evidence type="ECO:0000256" key="2">
    <source>
        <dbReference type="ARBA" id="ARBA00023054"/>
    </source>
</evidence>
<feature type="region of interest" description="Disordered" evidence="4">
    <location>
        <begin position="1411"/>
        <end position="1442"/>
    </location>
</feature>
<evidence type="ECO:0000259" key="5">
    <source>
        <dbReference type="PROSITE" id="PS50102"/>
    </source>
</evidence>
<feature type="compositionally biased region" description="Basic and acidic residues" evidence="4">
    <location>
        <begin position="1347"/>
        <end position="1375"/>
    </location>
</feature>
<keyword evidence="3" id="KW-0694">RNA-binding</keyword>
<feature type="compositionally biased region" description="Low complexity" evidence="4">
    <location>
        <begin position="405"/>
        <end position="420"/>
    </location>
</feature>
<proteinExistence type="inferred from homology"/>
<evidence type="ECO:0000256" key="1">
    <source>
        <dbReference type="ARBA" id="ARBA00010126"/>
    </source>
</evidence>
<dbReference type="Pfam" id="PF09741">
    <property type="entry name" value="DUF2045"/>
    <property type="match status" value="1"/>
</dbReference>
<dbReference type="InterPro" id="IPR018612">
    <property type="entry name" value="NSRP1_N"/>
</dbReference>
<reference evidence="7" key="2">
    <citation type="submission" date="2016-06" db="UniProtKB">
        <authorList>
            <consortium name="WormBaseParasite"/>
        </authorList>
    </citation>
    <scope>IDENTIFICATION</scope>
</reference>
<keyword evidence="6" id="KW-1185">Reference proteome</keyword>
<dbReference type="Pfam" id="PF09745">
    <property type="entry name" value="NSRP1_N"/>
    <property type="match status" value="2"/>
</dbReference>
<accession>A0A183BKQ0</accession>
<evidence type="ECO:0000313" key="7">
    <source>
        <dbReference type="WBParaSite" id="GPLIN_000118100"/>
    </source>
</evidence>
<dbReference type="InterPro" id="IPR000504">
    <property type="entry name" value="RRM_dom"/>
</dbReference>
<sequence>MEIDSASLSSSAENAIARCDGTCQKGNSIEKNATERVVIPLGLAGTASGGKCACISRLLQQLSFLMKNHSTAKDDGLIAVVVGPFEYRWAALFREFILEPVHCSSMKCVAHSDDMLWYVPLVRVANGGGHVVGSETSHLQVFRRQSRNKPTPGDQSVNWQETVCLNLILQQLDYFVTVAVCTKNSPSNLQIHRKTCQKVYPSPSRRRMDAKGECEEVTYPKIYFAIDSFDEVFTDMVVSEGECVCVELVVRDRYRNTEAVIFLGSIRFDVLKKLYDSRQNSGAWGWAQRFINSSMTPKRLEFVKMRGPHGKGFAEMAVTRVASCGFETPMSENGFEMGVGGRFDFNLSRRVSDIGTESVGGDRLFSRLLYGGGRRRGATTPGGPPPSVTPMAFYGGQRNASRWFSGGESAAGSEAETTGADSQSLAEGLHTPGSWSMRGGIGKALQLLRDRNEGGGEKLNALLTYITLPWTSILEDILAPNTRKPILTFEFSTTKKRAVKAMPSPPVSSELIPFFTHNDLYLRPIHRVTVEVALPKLRQMGQSVSNWEIRERLKKMLHPIELSDFKVHESTLEEVHFIATVGSDRDIRTTISLLHGTSFRAIGFTDSLAVKAREAKLDFPTRVDWDQFFDSTDGGRQMDEKEPGERPDTVYVGGLPFEWFQTSVDETVERTFWRIFSEFGEVACVDIPQCDPLRKMMELEISGIQLSSWLFGQDPFFEVYVQFREYDGFVNAMAVLGGKMLVQKCANGALREAKIKVDFDRSAHLSIRKITQRRLRRICIEYERGKTEEKAQAEDKRLEEMMREERERREREGKETIMRRLLRAERRQRLREQCNFEHILRRKLKGKLNHRLESSWKTRQRQAKALLQYVAELYKVQQQHVRESELSIHELASEYARERGLPDEEELRRRILYKKEQKMRTQISTARQCCGVSFIIKMSAGGKFRMGLNVRKSVVVAADGSKKTANVFGDSAESDDEGGQSAADKFERKFAASANIKAREQRLIEKELAENPDIFDYDAHYEQIQQQRDQKVAVQKEADKEKKPKYAHLLTKAHKQRELNRLLVDENTYKKEREREAGQFDDDEVFVTGAYRQQIEEREQHKAEMEREEALESGPNSTTTPITSKFSSNATKKWPTAAGPKYAHLLTKAHKQRELNRLLVDENTYKKEREKEAGQFDDDEVFVTGAYRQQIEEREQHKAEMEREEALEKMCDVRDQRLWQQAFNRTLLDNISRNPSTSEGLKMEEDEEKTVVKTEGDDGWTEVQAMEEERVELKLEEAAVQREGVEEERVELKLEEVSVQKEGEGAETDGDERRRRFEREEDDDARKKRQRPSSSLAVGGHRRRERKDKEEAEDDGRRGGRTAEEGRKKRARLDESVAGGGGVAMVGEQPKDAEGEELRMARIRQLLAKRNDQHAIEEAKQRHLERRAAGEIRAPRIEEKSD</sequence>
<dbReference type="Proteomes" id="UP000050741">
    <property type="component" value="Unassembled WGS sequence"/>
</dbReference>
<feature type="region of interest" description="Disordered" evidence="4">
    <location>
        <begin position="1275"/>
        <end position="1396"/>
    </location>
</feature>
<reference evidence="6" key="1">
    <citation type="submission" date="2014-05" db="EMBL/GenBank/DDBJ databases">
        <title>The genome and life-stage specific transcriptomes of Globodera pallida elucidate key aspects of plant parasitism by a cyst nematode.</title>
        <authorList>
            <person name="Cotton J.A."/>
            <person name="Lilley C.J."/>
            <person name="Jones L.M."/>
            <person name="Kikuchi T."/>
            <person name="Reid A.J."/>
            <person name="Thorpe P."/>
            <person name="Tsai I.J."/>
            <person name="Beasley H."/>
            <person name="Blok V."/>
            <person name="Cock P.J.A."/>
            <person name="Van den Akker S.E."/>
            <person name="Holroyd N."/>
            <person name="Hunt M."/>
            <person name="Mantelin S."/>
            <person name="Naghra H."/>
            <person name="Pain A."/>
            <person name="Palomares-Rius J.E."/>
            <person name="Zarowiecki M."/>
            <person name="Berriman M."/>
            <person name="Jones J.T."/>
            <person name="Urwin P.E."/>
        </authorList>
    </citation>
    <scope>NUCLEOTIDE SEQUENCE [LARGE SCALE GENOMIC DNA]</scope>
    <source>
        <strain evidence="6">Lindley</strain>
    </source>
</reference>